<feature type="domain" description="ABM" evidence="1">
    <location>
        <begin position="3"/>
        <end position="92"/>
    </location>
</feature>
<dbReference type="GO" id="GO:0005829">
    <property type="term" value="C:cytosol"/>
    <property type="evidence" value="ECO:0007669"/>
    <property type="project" value="TreeGrafter"/>
</dbReference>
<evidence type="ECO:0000259" key="1">
    <source>
        <dbReference type="PROSITE" id="PS51725"/>
    </source>
</evidence>
<sequence>MAIGGFVRLIPKAGKEDELMERLLDVAEDVRKEPGNLVTYVLRDKENRRDVLMFELFADQAAIVAHREAEHSIKKGPAIHAILETPMQVQWLETP</sequence>
<dbReference type="GO" id="GO:0016491">
    <property type="term" value="F:oxidoreductase activity"/>
    <property type="evidence" value="ECO:0007669"/>
    <property type="project" value="TreeGrafter"/>
</dbReference>
<dbReference type="RefSeq" id="WP_039286489.1">
    <property type="nucleotide sequence ID" value="NZ_JTDI01000005.1"/>
</dbReference>
<dbReference type="PANTHER" id="PTHR33336:SF3">
    <property type="entry name" value="ABM DOMAIN-CONTAINING PROTEIN"/>
    <property type="match status" value="1"/>
</dbReference>
<dbReference type="Gene3D" id="3.30.70.100">
    <property type="match status" value="1"/>
</dbReference>
<gene>
    <name evidence="2" type="ORF">LK12_16890</name>
</gene>
<dbReference type="Pfam" id="PF03992">
    <property type="entry name" value="ABM"/>
    <property type="match status" value="1"/>
</dbReference>
<evidence type="ECO:0000313" key="2">
    <source>
        <dbReference type="EMBL" id="KHK90296.1"/>
    </source>
</evidence>
<dbReference type="InterPro" id="IPR011008">
    <property type="entry name" value="Dimeric_a/b-barrel"/>
</dbReference>
<dbReference type="EMBL" id="JTDI01000005">
    <property type="protein sequence ID" value="KHK90296.1"/>
    <property type="molecule type" value="Genomic_DNA"/>
</dbReference>
<dbReference type="PROSITE" id="PS51725">
    <property type="entry name" value="ABM"/>
    <property type="match status" value="1"/>
</dbReference>
<dbReference type="STRING" id="1348853.LK12_16890"/>
<keyword evidence="3" id="KW-1185">Reference proteome</keyword>
<dbReference type="PANTHER" id="PTHR33336">
    <property type="entry name" value="QUINOL MONOOXYGENASE YGIN-RELATED"/>
    <property type="match status" value="1"/>
</dbReference>
<dbReference type="AlphaFoldDB" id="A0A0B1ZGS0"/>
<dbReference type="SUPFAM" id="SSF54909">
    <property type="entry name" value="Dimeric alpha+beta barrel"/>
    <property type="match status" value="1"/>
</dbReference>
<comment type="caution">
    <text evidence="2">The sequence shown here is derived from an EMBL/GenBank/DDBJ whole genome shotgun (WGS) entry which is preliminary data.</text>
</comment>
<name>A0A0B1ZGS0_9SPHN</name>
<dbReference type="InterPro" id="IPR007138">
    <property type="entry name" value="ABM_dom"/>
</dbReference>
<proteinExistence type="predicted"/>
<reference evidence="2 3" key="1">
    <citation type="submission" date="2014-10" db="EMBL/GenBank/DDBJ databases">
        <title>Genome sequence of Novosphingobium malaysiense MUSC 273(T).</title>
        <authorList>
            <person name="Lee L.-H."/>
        </authorList>
    </citation>
    <scope>NUCLEOTIDE SEQUENCE [LARGE SCALE GENOMIC DNA]</scope>
    <source>
        <strain evidence="2 3">MUSC 273</strain>
    </source>
</reference>
<protein>
    <recommendedName>
        <fullName evidence="1">ABM domain-containing protein</fullName>
    </recommendedName>
</protein>
<accession>A0A0B1ZGS0</accession>
<organism evidence="2 3">
    <name type="scientific">Novosphingobium malaysiense</name>
    <dbReference type="NCBI Taxonomy" id="1348853"/>
    <lineage>
        <taxon>Bacteria</taxon>
        <taxon>Pseudomonadati</taxon>
        <taxon>Pseudomonadota</taxon>
        <taxon>Alphaproteobacteria</taxon>
        <taxon>Sphingomonadales</taxon>
        <taxon>Sphingomonadaceae</taxon>
        <taxon>Novosphingobium</taxon>
    </lineage>
</organism>
<dbReference type="InterPro" id="IPR050744">
    <property type="entry name" value="AI-2_Isomerase_LsrG"/>
</dbReference>
<dbReference type="Proteomes" id="UP000031057">
    <property type="component" value="Unassembled WGS sequence"/>
</dbReference>
<evidence type="ECO:0000313" key="3">
    <source>
        <dbReference type="Proteomes" id="UP000031057"/>
    </source>
</evidence>